<accession>U4KTT7</accession>
<reference evidence="5 6" key="1">
    <citation type="journal article" date="2013" name="PLoS Genet.">
        <title>The genome and development-dependent transcriptomes of Pyronema confluens: a window into fungal evolution.</title>
        <authorList>
            <person name="Traeger S."/>
            <person name="Altegoer F."/>
            <person name="Freitag M."/>
            <person name="Gabaldon T."/>
            <person name="Kempken F."/>
            <person name="Kumar A."/>
            <person name="Marcet-Houben M."/>
            <person name="Poggeler S."/>
            <person name="Stajich J.E."/>
            <person name="Nowrousian M."/>
        </authorList>
    </citation>
    <scope>NUCLEOTIDE SEQUENCE [LARGE SCALE GENOMIC DNA]</scope>
    <source>
        <strain evidence="6">CBS 100304</strain>
        <tissue evidence="5">Vegetative mycelium</tissue>
    </source>
</reference>
<dbReference type="OMA" id="ICLEANQ"/>
<dbReference type="Gene3D" id="3.40.50.300">
    <property type="entry name" value="P-loop containing nucleotide triphosphate hydrolases"/>
    <property type="match status" value="1"/>
</dbReference>
<feature type="repeat" description="ANK" evidence="3">
    <location>
        <begin position="964"/>
        <end position="986"/>
    </location>
</feature>
<dbReference type="Pfam" id="PF12796">
    <property type="entry name" value="Ank_2"/>
    <property type="match status" value="6"/>
</dbReference>
<dbReference type="PROSITE" id="PS50088">
    <property type="entry name" value="ANK_REPEAT"/>
    <property type="match status" value="6"/>
</dbReference>
<keyword evidence="1" id="KW-0677">Repeat</keyword>
<dbReference type="InterPro" id="IPR056884">
    <property type="entry name" value="NPHP3-like_N"/>
</dbReference>
<dbReference type="eggNOG" id="KOG4177">
    <property type="taxonomic scope" value="Eukaryota"/>
</dbReference>
<dbReference type="PANTHER" id="PTHR24198:SF165">
    <property type="entry name" value="ANKYRIN REPEAT-CONTAINING PROTEIN-RELATED"/>
    <property type="match status" value="1"/>
</dbReference>
<evidence type="ECO:0000313" key="6">
    <source>
        <dbReference type="Proteomes" id="UP000018144"/>
    </source>
</evidence>
<dbReference type="Gene3D" id="1.25.40.20">
    <property type="entry name" value="Ankyrin repeat-containing domain"/>
    <property type="match status" value="7"/>
</dbReference>
<protein>
    <submittedName>
        <fullName evidence="5">Similar to Ankyrin-1 acc. no. P16157</fullName>
    </submittedName>
</protein>
<dbReference type="InterPro" id="IPR027417">
    <property type="entry name" value="P-loop_NTPase"/>
</dbReference>
<dbReference type="Pfam" id="PF00023">
    <property type="entry name" value="Ank"/>
    <property type="match status" value="3"/>
</dbReference>
<name>U4KTT7_PYROM</name>
<feature type="repeat" description="ANK" evidence="3">
    <location>
        <begin position="1309"/>
        <end position="1333"/>
    </location>
</feature>
<dbReference type="OrthoDB" id="448455at2759"/>
<feature type="domain" description="Nephrocystin 3-like N-terminal" evidence="4">
    <location>
        <begin position="251"/>
        <end position="432"/>
    </location>
</feature>
<dbReference type="Proteomes" id="UP000018144">
    <property type="component" value="Unassembled WGS sequence"/>
</dbReference>
<evidence type="ECO:0000259" key="4">
    <source>
        <dbReference type="Pfam" id="PF24883"/>
    </source>
</evidence>
<dbReference type="PANTHER" id="PTHR24198">
    <property type="entry name" value="ANKYRIN REPEAT AND PROTEIN KINASE DOMAIN-CONTAINING PROTEIN"/>
    <property type="match status" value="1"/>
</dbReference>
<dbReference type="SUPFAM" id="SSF48403">
    <property type="entry name" value="Ankyrin repeat"/>
    <property type="match status" value="2"/>
</dbReference>
<dbReference type="InterPro" id="IPR036770">
    <property type="entry name" value="Ankyrin_rpt-contain_sf"/>
</dbReference>
<dbReference type="InterPro" id="IPR002110">
    <property type="entry name" value="Ankyrin_rpt"/>
</dbReference>
<keyword evidence="2 3" id="KW-0040">ANK repeat</keyword>
<proteinExistence type="predicted"/>
<feature type="repeat" description="ANK" evidence="3">
    <location>
        <begin position="1067"/>
        <end position="1100"/>
    </location>
</feature>
<keyword evidence="6" id="KW-1185">Reference proteome</keyword>
<evidence type="ECO:0000313" key="5">
    <source>
        <dbReference type="EMBL" id="CCX04398.1"/>
    </source>
</evidence>
<dbReference type="Pfam" id="PF24883">
    <property type="entry name" value="NPHP3_N"/>
    <property type="match status" value="1"/>
</dbReference>
<feature type="repeat" description="ANK" evidence="3">
    <location>
        <begin position="1101"/>
        <end position="1125"/>
    </location>
</feature>
<evidence type="ECO:0000256" key="2">
    <source>
        <dbReference type="ARBA" id="ARBA00023043"/>
    </source>
</evidence>
<evidence type="ECO:0000256" key="3">
    <source>
        <dbReference type="PROSITE-ProRule" id="PRU00023"/>
    </source>
</evidence>
<dbReference type="SUPFAM" id="SSF52540">
    <property type="entry name" value="P-loop containing nucleoside triphosphate hydrolases"/>
    <property type="match status" value="1"/>
</dbReference>
<dbReference type="PROSITE" id="PS50297">
    <property type="entry name" value="ANK_REP_REGION"/>
    <property type="match status" value="6"/>
</dbReference>
<feature type="repeat" description="ANK" evidence="3">
    <location>
        <begin position="930"/>
        <end position="955"/>
    </location>
</feature>
<organism evidence="5 6">
    <name type="scientific">Pyronema omphalodes (strain CBS 100304)</name>
    <name type="common">Pyronema confluens</name>
    <dbReference type="NCBI Taxonomy" id="1076935"/>
    <lineage>
        <taxon>Eukaryota</taxon>
        <taxon>Fungi</taxon>
        <taxon>Dikarya</taxon>
        <taxon>Ascomycota</taxon>
        <taxon>Pezizomycotina</taxon>
        <taxon>Pezizomycetes</taxon>
        <taxon>Pezizales</taxon>
        <taxon>Pyronemataceae</taxon>
        <taxon>Pyronema</taxon>
    </lineage>
</organism>
<dbReference type="EMBL" id="HF935201">
    <property type="protein sequence ID" value="CCX04398.1"/>
    <property type="molecule type" value="Genomic_DNA"/>
</dbReference>
<gene>
    <name evidence="5" type="ORF">PCON_02001</name>
</gene>
<dbReference type="STRING" id="1076935.U4KTT7"/>
<sequence length="1557" mass="174501">MLKGYISGIRNAPSEAGLLLAEIASLCSVLENLITFLGNQDLQQCRFDKTSVLRAAIEAGKEQLEGLYIKLAEIRDAFSGGKEKFKDGVVVKDGIREGISNAVKEKVERVRWPLKKVDFQSTMGELQRFTQTFGFSLTVENCKLLAETSAEVLKKLDEKDKTINGVMDQLKAISISIPAEMLSQQTQILEIKTLVVNLGERTVKELQSISRGVDNVQERLQDSEIEKILSWISPLEPQKRHYDIRQKRLEGTGGWFLQQLEFQQWIDEYSPKQNSTDTGSILTCSGIPGAGKSVICSLVIDDLITRFPPEGDVCVAYLYCDYRDQLDQTPVNMIGALLKQAISTLNESYSLPEELVEALRKRQKKRGGEQLNLKESHDFLVKAVKQFEKFYICLDALDECNTKHCANLLESLANVTKESSQECEIRLFVTGRPHLGWEDYIRRHPSLGAPVHICLEANQDDIRKFIAHEIEVDDNEDCMNDTLKNEIVERIVKNSDRMFLLPALQIQTILDQPTISKRRKALLTMPTELGDAFGATINRMRNQRSERSIQALDVLKLVFRSRRRMTPNEIRHYLAVDISDQALDWDNLPSEKSLVEWCLGLVVIDEETSTARLVHKSLHEYLSKLFKEGKIFQDSDGVIALTCLTYMHFIDTENSSNPIDPLNKDAARTILKSRVERFALLDYAITNWGHHARHQTTKAVETLAVSLLLNKLSVNCISSYLFSFPLHQDQSHHNVMSRLLGHWDPDRALEGMLSGTRSCWGLQLIAYFGLESLFHILIGDLGNHVNSKIRNWTPLMMATYHRHRPIVRLLLEREDVDVNLGSGGETGQNALSIAVTNHGGKVLRHLLEQKRVDVNYQGYLGMSALCLAADIGNVEALCLLLQMRDDVDINSKDVMGRTALAIAAHHGYVEIVRRLLNHKDICINSRTLQFGLTPLSMATQKGHHTIVRLLLSREALDINSKDTDGRTALFWAVEKGHESIVRLLLDIVGIDINAKLSDGRSSLLIAVQKQDEAIAHLLLARIDIDIDVKTNKDGRTTLSWAAENGLHSIMCRLLEKAKVDIHEKDNHGRTLLSYAAENGHTSIVNLLLTSDDCDINTKDDHGMNPLLRASFHGHHSIVRLLLEKGNIDVNVKWDNYMSSTSLLLAIQRRHQEVARLLLKRKDTDINAKEKSLGYSALSMAVANKDEEIIRLLLQRIDIDANLKANDGQTALSLAIQGGDEAIVCLLIGRHDVNINAINNCSGQNVLSWAIENRYTSIVKSLLKRGDVNVHSGDNKGQTPLSLASENGDEATVCLLLDLPSIDITSTDRLGYTPLLWAVNSGYETVVRLLMAKGDVGINMQDKRGRTALSRASERGHDSVVRILLDRREIDVNSRDDDGYTALSRASEMGHNTVVRLLLEQNNIDVNLKGRYNCTALSSAAQKGHATIARLLLEREDVDIHSKDGLGQTSLSLAAENGHEAVVRLLLGKRDIRVNSKDRNGRAALSYAAEKGHESIVRLILERTDTRINSKDRYGRTALSWASKRHHNSIVELLRIQADTQKKQHPLRTKTTITAGAR</sequence>
<evidence type="ECO:0000256" key="1">
    <source>
        <dbReference type="ARBA" id="ARBA00022737"/>
    </source>
</evidence>
<dbReference type="SMART" id="SM00248">
    <property type="entry name" value="ANK"/>
    <property type="match status" value="22"/>
</dbReference>
<feature type="repeat" description="ANK" evidence="3">
    <location>
        <begin position="1479"/>
        <end position="1502"/>
    </location>
</feature>